<accession>A0A5K7Z6L3</accession>
<dbReference type="SUPFAM" id="SSF56349">
    <property type="entry name" value="DNA breaking-rejoining enzymes"/>
    <property type="match status" value="1"/>
</dbReference>
<dbReference type="PROSITE" id="PS51898">
    <property type="entry name" value="TYR_RECOMBINASE"/>
    <property type="match status" value="1"/>
</dbReference>
<feature type="domain" description="Tyr recombinase" evidence="2">
    <location>
        <begin position="1"/>
        <end position="75"/>
    </location>
</feature>
<proteinExistence type="predicted"/>
<evidence type="ECO:0000256" key="1">
    <source>
        <dbReference type="ARBA" id="ARBA00023172"/>
    </source>
</evidence>
<dbReference type="InterPro" id="IPR013762">
    <property type="entry name" value="Integrase-like_cat_sf"/>
</dbReference>
<name>A0A5K7Z6L3_9BACT</name>
<keyword evidence="4" id="KW-1185">Reference proteome</keyword>
<dbReference type="KEGG" id="dwd:DSCW_29400"/>
<dbReference type="GO" id="GO:0015074">
    <property type="term" value="P:DNA integration"/>
    <property type="evidence" value="ECO:0007669"/>
    <property type="project" value="InterPro"/>
</dbReference>
<organism evidence="3 4">
    <name type="scientific">Desulfosarcina widdelii</name>
    <dbReference type="NCBI Taxonomy" id="947919"/>
    <lineage>
        <taxon>Bacteria</taxon>
        <taxon>Pseudomonadati</taxon>
        <taxon>Thermodesulfobacteriota</taxon>
        <taxon>Desulfobacteria</taxon>
        <taxon>Desulfobacterales</taxon>
        <taxon>Desulfosarcinaceae</taxon>
        <taxon>Desulfosarcina</taxon>
    </lineage>
</organism>
<evidence type="ECO:0000313" key="3">
    <source>
        <dbReference type="EMBL" id="BBO75523.1"/>
    </source>
</evidence>
<dbReference type="EMBL" id="AP021875">
    <property type="protein sequence ID" value="BBO75523.1"/>
    <property type="molecule type" value="Genomic_DNA"/>
</dbReference>
<evidence type="ECO:0000259" key="2">
    <source>
        <dbReference type="PROSITE" id="PS51898"/>
    </source>
</evidence>
<dbReference type="Pfam" id="PF00589">
    <property type="entry name" value="Phage_integrase"/>
    <property type="match status" value="1"/>
</dbReference>
<evidence type="ECO:0000313" key="4">
    <source>
        <dbReference type="Proteomes" id="UP000427769"/>
    </source>
</evidence>
<dbReference type="GO" id="GO:0006310">
    <property type="term" value="P:DNA recombination"/>
    <property type="evidence" value="ECO:0007669"/>
    <property type="project" value="UniProtKB-KW"/>
</dbReference>
<reference evidence="3 4" key="1">
    <citation type="submission" date="2019-11" db="EMBL/GenBank/DDBJ databases">
        <title>Comparative genomics of hydrocarbon-degrading Desulfosarcina strains.</title>
        <authorList>
            <person name="Watanabe M."/>
            <person name="Kojima H."/>
            <person name="Fukui M."/>
        </authorList>
    </citation>
    <scope>NUCLEOTIDE SEQUENCE [LARGE SCALE GENOMIC DNA]</scope>
    <source>
        <strain evidence="3 4">PP31</strain>
    </source>
</reference>
<dbReference type="InterPro" id="IPR002104">
    <property type="entry name" value="Integrase_catalytic"/>
</dbReference>
<dbReference type="GO" id="GO:0003677">
    <property type="term" value="F:DNA binding"/>
    <property type="evidence" value="ECO:0007669"/>
    <property type="project" value="InterPro"/>
</dbReference>
<gene>
    <name evidence="3" type="ORF">DSCW_29400</name>
</gene>
<dbReference type="InterPro" id="IPR011010">
    <property type="entry name" value="DNA_brk_join_enz"/>
</dbReference>
<protein>
    <recommendedName>
        <fullName evidence="2">Tyr recombinase domain-containing protein</fullName>
    </recommendedName>
</protein>
<keyword evidence="1" id="KW-0233">DNA recombination</keyword>
<dbReference type="OrthoDB" id="5418320at2"/>
<dbReference type="AlphaFoldDB" id="A0A5K7Z6L3"/>
<dbReference type="Gene3D" id="1.10.443.10">
    <property type="entry name" value="Intergrase catalytic core"/>
    <property type="match status" value="1"/>
</dbReference>
<sequence>MNHNNMVGRYFNPALEKAKIPMVKFHALRHSYASIQLAQGRNIKYIQNQLGHSSPTVTLNVYSHLLKDRNPDAATALEEQIFGENEKSKPN</sequence>
<dbReference type="Proteomes" id="UP000427769">
    <property type="component" value="Chromosome"/>
</dbReference>